<dbReference type="InterPro" id="IPR011059">
    <property type="entry name" value="Metal-dep_hydrolase_composite"/>
</dbReference>
<feature type="binding site" evidence="3">
    <location>
        <position position="179"/>
    </location>
    <ligand>
        <name>Zn(2+)</name>
        <dbReference type="ChEBI" id="CHEBI:29105"/>
        <label>2</label>
    </ligand>
</feature>
<dbReference type="Pfam" id="PF07969">
    <property type="entry name" value="Amidohydro_3"/>
    <property type="match status" value="1"/>
</dbReference>
<evidence type="ECO:0000256" key="2">
    <source>
        <dbReference type="ARBA" id="ARBA00022975"/>
    </source>
</evidence>
<dbReference type="GO" id="GO:0005737">
    <property type="term" value="C:cytoplasm"/>
    <property type="evidence" value="ECO:0007669"/>
    <property type="project" value="TreeGrafter"/>
</dbReference>
<evidence type="ECO:0000259" key="5">
    <source>
        <dbReference type="Pfam" id="PF12890"/>
    </source>
</evidence>
<organism evidence="6 7">
    <name type="scientific">Rubinisphaera italica</name>
    <dbReference type="NCBI Taxonomy" id="2527969"/>
    <lineage>
        <taxon>Bacteria</taxon>
        <taxon>Pseudomonadati</taxon>
        <taxon>Planctomycetota</taxon>
        <taxon>Planctomycetia</taxon>
        <taxon>Planctomycetales</taxon>
        <taxon>Planctomycetaceae</taxon>
        <taxon>Rubinisphaera</taxon>
    </lineage>
</organism>
<dbReference type="SUPFAM" id="SSF51338">
    <property type="entry name" value="Composite domain of metallo-dependent hydrolases"/>
    <property type="match status" value="1"/>
</dbReference>
<comment type="caution">
    <text evidence="6">The sequence shown here is derived from an EMBL/GenBank/DDBJ whole genome shotgun (WGS) entry which is preliminary data.</text>
</comment>
<dbReference type="PANTHER" id="PTHR43668">
    <property type="entry name" value="ALLANTOINASE"/>
    <property type="match status" value="1"/>
</dbReference>
<dbReference type="InterPro" id="IPR050138">
    <property type="entry name" value="DHOase/Allantoinase_Hydrolase"/>
</dbReference>
<feature type="binding site" evidence="3">
    <location>
        <position position="278"/>
    </location>
    <ligand>
        <name>substrate</name>
    </ligand>
</feature>
<comment type="function">
    <text evidence="3">Catalyzes the reversible cyclization of carbamoyl aspartate to dihydroorotate.</text>
</comment>
<dbReference type="Gene3D" id="3.20.20.140">
    <property type="entry name" value="Metal-dependent hydrolases"/>
    <property type="match status" value="1"/>
</dbReference>
<evidence type="ECO:0000256" key="3">
    <source>
        <dbReference type="HAMAP-Rule" id="MF_00220"/>
    </source>
</evidence>
<dbReference type="Gene3D" id="2.30.40.10">
    <property type="entry name" value="Urease, subunit C, domain 1"/>
    <property type="match status" value="1"/>
</dbReference>
<keyword evidence="3 6" id="KW-0378">Hydrolase</keyword>
<dbReference type="GO" id="GO:0006145">
    <property type="term" value="P:purine nucleobase catabolic process"/>
    <property type="evidence" value="ECO:0007669"/>
    <property type="project" value="TreeGrafter"/>
</dbReference>
<keyword evidence="2 3" id="KW-0665">Pyrimidine biosynthesis</keyword>
<accession>A0A5C5XE51</accession>
<comment type="catalytic activity">
    <reaction evidence="3">
        <text>(S)-dihydroorotate + H2O = N-carbamoyl-L-aspartate + H(+)</text>
        <dbReference type="Rhea" id="RHEA:24296"/>
        <dbReference type="ChEBI" id="CHEBI:15377"/>
        <dbReference type="ChEBI" id="CHEBI:15378"/>
        <dbReference type="ChEBI" id="CHEBI:30864"/>
        <dbReference type="ChEBI" id="CHEBI:32814"/>
        <dbReference type="EC" id="3.5.2.3"/>
    </reaction>
</comment>
<dbReference type="RefSeq" id="WP_146503120.1">
    <property type="nucleotide sequence ID" value="NZ_SJPG01000001.1"/>
</dbReference>
<dbReference type="EC" id="3.5.2.3" evidence="3"/>
<proteinExistence type="inferred from homology"/>
<gene>
    <name evidence="6" type="primary">pyrC_2</name>
    <name evidence="3" type="synonym">pyrC</name>
    <name evidence="6" type="ORF">Pan54_18220</name>
</gene>
<dbReference type="InterPro" id="IPR013108">
    <property type="entry name" value="Amidohydro_3"/>
</dbReference>
<feature type="domain" description="Dihydroorotase catalytic" evidence="5">
    <location>
        <begin position="50"/>
        <end position="235"/>
    </location>
</feature>
<name>A0A5C5XE51_9PLAN</name>
<comment type="pathway">
    <text evidence="3">Pyrimidine metabolism; UMP biosynthesis via de novo pathway; (S)-dihydroorotate from bicarbonate: step 3/3.</text>
</comment>
<comment type="similarity">
    <text evidence="3">Belongs to the metallo-dependent hydrolases superfamily. DHOase family. Class I DHOase subfamily.</text>
</comment>
<dbReference type="GO" id="GO:0008270">
    <property type="term" value="F:zinc ion binding"/>
    <property type="evidence" value="ECO:0007669"/>
    <property type="project" value="UniProtKB-UniRule"/>
</dbReference>
<dbReference type="SUPFAM" id="SSF51556">
    <property type="entry name" value="Metallo-dependent hydrolases"/>
    <property type="match status" value="1"/>
</dbReference>
<dbReference type="PANTHER" id="PTHR43668:SF2">
    <property type="entry name" value="ALLANTOINASE"/>
    <property type="match status" value="1"/>
</dbReference>
<feature type="domain" description="Amidohydrolase 3" evidence="4">
    <location>
        <begin position="250"/>
        <end position="421"/>
    </location>
</feature>
<evidence type="ECO:0000259" key="4">
    <source>
        <dbReference type="Pfam" id="PF07969"/>
    </source>
</evidence>
<evidence type="ECO:0000256" key="1">
    <source>
        <dbReference type="ARBA" id="ARBA00022833"/>
    </source>
</evidence>
<comment type="caution">
    <text evidence="3">Lacks conserved residue(s) required for the propagation of feature annotation.</text>
</comment>
<feature type="binding site" evidence="3">
    <location>
        <position position="305"/>
    </location>
    <ligand>
        <name>Zn(2+)</name>
        <dbReference type="ChEBI" id="CHEBI:29105"/>
        <label>1</label>
    </ligand>
</feature>
<dbReference type="InterPro" id="IPR004722">
    <property type="entry name" value="DHOase"/>
</dbReference>
<dbReference type="CDD" id="cd01317">
    <property type="entry name" value="DHOase_IIa"/>
    <property type="match status" value="1"/>
</dbReference>
<feature type="binding site" evidence="3">
    <location>
        <begin position="323"/>
        <end position="324"/>
    </location>
    <ligand>
        <name>substrate</name>
    </ligand>
</feature>
<feature type="active site" evidence="3">
    <location>
        <position position="305"/>
    </location>
</feature>
<protein>
    <recommendedName>
        <fullName evidence="3">Dihydroorotase</fullName>
        <shortName evidence="3">DHOase</shortName>
        <ecNumber evidence="3">3.5.2.3</ecNumber>
    </recommendedName>
</protein>
<evidence type="ECO:0000313" key="6">
    <source>
        <dbReference type="EMBL" id="TWT61088.1"/>
    </source>
</evidence>
<dbReference type="Proteomes" id="UP000316095">
    <property type="component" value="Unassembled WGS sequence"/>
</dbReference>
<keyword evidence="7" id="KW-1185">Reference proteome</keyword>
<dbReference type="AlphaFoldDB" id="A0A5C5XE51"/>
<dbReference type="HAMAP" id="MF_00220_B">
    <property type="entry name" value="PyrC_classI_B"/>
    <property type="match status" value="1"/>
</dbReference>
<dbReference type="OrthoDB" id="9765462at2"/>
<dbReference type="InterPro" id="IPR032466">
    <property type="entry name" value="Metal_Hydrolase"/>
</dbReference>
<dbReference type="GO" id="GO:0004151">
    <property type="term" value="F:dihydroorotase activity"/>
    <property type="evidence" value="ECO:0007669"/>
    <property type="project" value="UniProtKB-UniRule"/>
</dbReference>
<dbReference type="GO" id="GO:0004038">
    <property type="term" value="F:allantoinase activity"/>
    <property type="evidence" value="ECO:0007669"/>
    <property type="project" value="TreeGrafter"/>
</dbReference>
<sequence>MASILIKNGRVIDPANNRDEVASLLIIDGRIQTNPGDDVHADVVIDATDKIVTPGLIDMRVSLREPGSEEDETIESGTAAALAGGFTTIACMPDTEPPMDNRAAAEFVILQADRARNCHVIPIGAVTKQCHGEELAEIGQLLEGGARAFSDAKQTIANSEVMRRALEYTGMMNRPIFHHAQVPELIADGLMHEGFYSTLLGLPPMPAAAETIMINRDITLAEITGGHLHLMGITTEFGVEQIRKARERGVRVTADVTPHHLYFKDEDLQTFHSKYKVNPPFRTAEDIQALIEGLQDGTIDVITSDHQPYAEEKITCELDQTPFGVVGLETLVPACINRLIETNLLSWLELIAKLTINPARILGIEAGTLSENTVADITILDPAMSQTIDPDNFLSKGRRTPFANKELKGGVDHVIVGGELRYSAASLTTG</sequence>
<dbReference type="NCBIfam" id="TIGR00857">
    <property type="entry name" value="pyrC_multi"/>
    <property type="match status" value="1"/>
</dbReference>
<dbReference type="UniPathway" id="UPA00070">
    <property type="reaction ID" value="UER00117"/>
</dbReference>
<reference evidence="6 7" key="1">
    <citation type="submission" date="2019-02" db="EMBL/GenBank/DDBJ databases">
        <title>Deep-cultivation of Planctomycetes and their phenomic and genomic characterization uncovers novel biology.</title>
        <authorList>
            <person name="Wiegand S."/>
            <person name="Jogler M."/>
            <person name="Boedeker C."/>
            <person name="Pinto D."/>
            <person name="Vollmers J."/>
            <person name="Rivas-Marin E."/>
            <person name="Kohn T."/>
            <person name="Peeters S.H."/>
            <person name="Heuer A."/>
            <person name="Rast P."/>
            <person name="Oberbeckmann S."/>
            <person name="Bunk B."/>
            <person name="Jeske O."/>
            <person name="Meyerdierks A."/>
            <person name="Storesund J.E."/>
            <person name="Kallscheuer N."/>
            <person name="Luecker S."/>
            <person name="Lage O.M."/>
            <person name="Pohl T."/>
            <person name="Merkel B.J."/>
            <person name="Hornburger P."/>
            <person name="Mueller R.-W."/>
            <person name="Bruemmer F."/>
            <person name="Labrenz M."/>
            <person name="Spormann A.M."/>
            <person name="Op Den Camp H."/>
            <person name="Overmann J."/>
            <person name="Amann R."/>
            <person name="Jetten M.S.M."/>
            <person name="Mascher T."/>
            <person name="Medema M.H."/>
            <person name="Devos D.P."/>
            <person name="Kaster A.-K."/>
            <person name="Ovreas L."/>
            <person name="Rohde M."/>
            <person name="Galperin M.Y."/>
            <person name="Jogler C."/>
        </authorList>
    </citation>
    <scope>NUCLEOTIDE SEQUENCE [LARGE SCALE GENOMIC DNA]</scope>
    <source>
        <strain evidence="6 7">Pan54</strain>
    </source>
</reference>
<dbReference type="GO" id="GO:0044205">
    <property type="term" value="P:'de novo' UMP biosynthetic process"/>
    <property type="evidence" value="ECO:0007669"/>
    <property type="project" value="UniProtKB-UniRule"/>
</dbReference>
<dbReference type="EMBL" id="SJPG01000001">
    <property type="protein sequence ID" value="TWT61088.1"/>
    <property type="molecule type" value="Genomic_DNA"/>
</dbReference>
<keyword evidence="1 3" id="KW-0862">Zinc</keyword>
<keyword evidence="3" id="KW-0479">Metal-binding</keyword>
<evidence type="ECO:0000313" key="7">
    <source>
        <dbReference type="Proteomes" id="UP000316095"/>
    </source>
</evidence>
<dbReference type="Pfam" id="PF12890">
    <property type="entry name" value="DHOase"/>
    <property type="match status" value="1"/>
</dbReference>
<comment type="cofactor">
    <cofactor evidence="3">
        <name>Zn(2+)</name>
        <dbReference type="ChEBI" id="CHEBI:29105"/>
    </cofactor>
    <text evidence="3">Binds 2 Zn(2+) ions per subunit.</text>
</comment>
<dbReference type="InterPro" id="IPR024403">
    <property type="entry name" value="DHOase_cat"/>
</dbReference>